<dbReference type="EMBL" id="CM003533">
    <property type="protein sequence ID" value="RCV31730.1"/>
    <property type="molecule type" value="Genomic_DNA"/>
</dbReference>
<reference evidence="2" key="1">
    <citation type="journal article" date="2012" name="Nat. Biotechnol.">
        <title>Reference genome sequence of the model plant Setaria.</title>
        <authorList>
            <person name="Bennetzen J.L."/>
            <person name="Schmutz J."/>
            <person name="Wang H."/>
            <person name="Percifield R."/>
            <person name="Hawkins J."/>
            <person name="Pontaroli A.C."/>
            <person name="Estep M."/>
            <person name="Feng L."/>
            <person name="Vaughn J.N."/>
            <person name="Grimwood J."/>
            <person name="Jenkins J."/>
            <person name="Barry K."/>
            <person name="Lindquist E."/>
            <person name="Hellsten U."/>
            <person name="Deshpande S."/>
            <person name="Wang X."/>
            <person name="Wu X."/>
            <person name="Mitros T."/>
            <person name="Triplett J."/>
            <person name="Yang X."/>
            <person name="Ye C.Y."/>
            <person name="Mauro-Herrera M."/>
            <person name="Wang L."/>
            <person name="Li P."/>
            <person name="Sharma M."/>
            <person name="Sharma R."/>
            <person name="Ronald P.C."/>
            <person name="Panaud O."/>
            <person name="Kellogg E.A."/>
            <person name="Brutnell T.P."/>
            <person name="Doust A.N."/>
            <person name="Tuskan G.A."/>
            <person name="Rokhsar D."/>
            <person name="Devos K.M."/>
        </authorList>
    </citation>
    <scope>NUCLEOTIDE SEQUENCE [LARGE SCALE GENOMIC DNA]</scope>
    <source>
        <strain evidence="2">Yugu1</strain>
    </source>
</reference>
<dbReference type="OrthoDB" id="695801at2759"/>
<sequence length="232" mass="24438">MAGASLSTAAGDVTDGRPNTRRKIGGKEKLTVSRRSGGGGRKRRRITHTGQMSSMAIAARDVLPTLPLIRTAASQAPTHVFDGAGAGSESVALPVPGKGKAEEDVEAGGQDQAEDPTTPTSEGSRLWVPAECSPAPRKPAWAPEATPPAAKVAQLLRRRVEQRGHDRGDDLDIGLERNGKLEKNRQTAPSNQLLAPHSPWPVIGEERRGDAAAGTLEAWTSPARRRLIGGPP</sequence>
<proteinExistence type="predicted"/>
<feature type="compositionally biased region" description="Basic and acidic residues" evidence="1">
    <location>
        <begin position="161"/>
        <end position="185"/>
    </location>
</feature>
<dbReference type="PANTHER" id="PTHR35162:SF2">
    <property type="entry name" value="OS08G0516600 PROTEIN"/>
    <property type="match status" value="1"/>
</dbReference>
<gene>
    <name evidence="2" type="ORF">SETIT_6G201600v2</name>
</gene>
<evidence type="ECO:0000313" key="2">
    <source>
        <dbReference type="EMBL" id="RCV31730.1"/>
    </source>
</evidence>
<dbReference type="InterPro" id="IPR053115">
    <property type="entry name" value="CDK_inhibitor"/>
</dbReference>
<feature type="region of interest" description="Disordered" evidence="1">
    <location>
        <begin position="79"/>
        <end position="148"/>
    </location>
</feature>
<evidence type="ECO:0000256" key="1">
    <source>
        <dbReference type="SAM" id="MobiDB-lite"/>
    </source>
</evidence>
<feature type="region of interest" description="Disordered" evidence="1">
    <location>
        <begin position="1"/>
        <end position="54"/>
    </location>
</feature>
<protein>
    <submittedName>
        <fullName evidence="2">Uncharacterized protein</fullName>
    </submittedName>
</protein>
<organism evidence="2">
    <name type="scientific">Setaria italica</name>
    <name type="common">Foxtail millet</name>
    <name type="synonym">Panicum italicum</name>
    <dbReference type="NCBI Taxonomy" id="4555"/>
    <lineage>
        <taxon>Eukaryota</taxon>
        <taxon>Viridiplantae</taxon>
        <taxon>Streptophyta</taxon>
        <taxon>Embryophyta</taxon>
        <taxon>Tracheophyta</taxon>
        <taxon>Spermatophyta</taxon>
        <taxon>Magnoliopsida</taxon>
        <taxon>Liliopsida</taxon>
        <taxon>Poales</taxon>
        <taxon>Poaceae</taxon>
        <taxon>PACMAD clade</taxon>
        <taxon>Panicoideae</taxon>
        <taxon>Panicodae</taxon>
        <taxon>Paniceae</taxon>
        <taxon>Cenchrinae</taxon>
        <taxon>Setaria</taxon>
    </lineage>
</organism>
<name>A0A368RQ76_SETIT</name>
<feature type="region of interest" description="Disordered" evidence="1">
    <location>
        <begin position="161"/>
        <end position="204"/>
    </location>
</feature>
<dbReference type="PANTHER" id="PTHR35162">
    <property type="entry name" value="OS08G0516600 PROTEIN"/>
    <property type="match status" value="1"/>
</dbReference>
<accession>A0A368RQ76</accession>
<dbReference type="AlphaFoldDB" id="A0A368RQ76"/>
<feature type="compositionally biased region" description="Low complexity" evidence="1">
    <location>
        <begin position="139"/>
        <end position="148"/>
    </location>
</feature>
<reference evidence="2" key="2">
    <citation type="submission" date="2015-07" db="EMBL/GenBank/DDBJ databases">
        <authorList>
            <person name="Noorani M."/>
        </authorList>
    </citation>
    <scope>NUCLEOTIDE SEQUENCE</scope>
    <source>
        <strain evidence="2">Yugu1</strain>
    </source>
</reference>